<evidence type="ECO:0000313" key="2">
    <source>
        <dbReference type="EMBL" id="RLN72509.1"/>
    </source>
</evidence>
<keyword evidence="1" id="KW-0472">Membrane</keyword>
<gene>
    <name evidence="2" type="ORF">BBO99_00009779</name>
</gene>
<dbReference type="EMBL" id="MBDN02001131">
    <property type="protein sequence ID" value="RLN72509.1"/>
    <property type="molecule type" value="Genomic_DNA"/>
</dbReference>
<keyword evidence="3" id="KW-1185">Reference proteome</keyword>
<keyword evidence="1" id="KW-0812">Transmembrane</keyword>
<feature type="non-terminal residue" evidence="2">
    <location>
        <position position="254"/>
    </location>
</feature>
<name>A0A421GBY3_9STRA</name>
<dbReference type="STRING" id="325452.A0A421GBY3"/>
<organism evidence="2 3">
    <name type="scientific">Phytophthora kernoviae</name>
    <dbReference type="NCBI Taxonomy" id="325452"/>
    <lineage>
        <taxon>Eukaryota</taxon>
        <taxon>Sar</taxon>
        <taxon>Stramenopiles</taxon>
        <taxon>Oomycota</taxon>
        <taxon>Peronosporomycetes</taxon>
        <taxon>Peronosporales</taxon>
        <taxon>Peronosporaceae</taxon>
        <taxon>Phytophthora</taxon>
    </lineage>
</organism>
<evidence type="ECO:0000256" key="1">
    <source>
        <dbReference type="SAM" id="Phobius"/>
    </source>
</evidence>
<accession>A0A421GBY3</accession>
<evidence type="ECO:0008006" key="4">
    <source>
        <dbReference type="Google" id="ProtNLM"/>
    </source>
</evidence>
<sequence>MEEFFGDSEYIIQPVFEDNDCSTFRFAMGFYASGTCKAGYNDTKYFGAKLYYVATLGEDESIEIEFFTTANCSSDDSSYINPVSASKSIIDSASCIPADWNSVVYPTGFYWEWYTSNSGSDNSGDSSGVVGAADGDVGSPDIDDAASDVGGADVGSADGDGGDLSAGAIIGIVAGCIVFLLIIIAVILLYRRKEKNSKALTTTIQTGSMSTLEAALSGKKGLWNDDVITAKRIPRDKVQTKKLISRGAFGEVYS</sequence>
<evidence type="ECO:0000313" key="3">
    <source>
        <dbReference type="Proteomes" id="UP000285624"/>
    </source>
</evidence>
<feature type="transmembrane region" description="Helical" evidence="1">
    <location>
        <begin position="166"/>
        <end position="190"/>
    </location>
</feature>
<comment type="caution">
    <text evidence="2">The sequence shown here is derived from an EMBL/GenBank/DDBJ whole genome shotgun (WGS) entry which is preliminary data.</text>
</comment>
<keyword evidence="1" id="KW-1133">Transmembrane helix</keyword>
<protein>
    <recommendedName>
        <fullName evidence="4">Protein kinase domain-containing protein</fullName>
    </recommendedName>
</protein>
<dbReference type="AlphaFoldDB" id="A0A421GBY3"/>
<proteinExistence type="predicted"/>
<reference evidence="2 3" key="1">
    <citation type="journal article" date="2019" name="Mol. Plant Pathol.">
        <title>Genome sequencing of oomycete isolates from Chile supports the New Zealand origin of Phytophthora kernoviae and makes available the first Nothophytophthora sp. genome.</title>
        <authorList>
            <person name="Studholme D.J."/>
            <person name="Panda P."/>
            <person name="Sanfuentes Von Stowasser E."/>
            <person name="Gonzalez M."/>
            <person name="Hill R."/>
            <person name="Sambles C."/>
            <person name="Grant M."/>
            <person name="Williams N.M."/>
            <person name="McDougal R.L."/>
        </authorList>
    </citation>
    <scope>NUCLEOTIDE SEQUENCE [LARGE SCALE GENOMIC DNA]</scope>
    <source>
        <strain evidence="2">Chile4</strain>
    </source>
</reference>
<dbReference type="Proteomes" id="UP000285624">
    <property type="component" value="Unassembled WGS sequence"/>
</dbReference>